<evidence type="ECO:0000313" key="2">
    <source>
        <dbReference type="EMBL" id="KAF5774786.1"/>
    </source>
</evidence>
<dbReference type="Proteomes" id="UP000215914">
    <property type="component" value="Unassembled WGS sequence"/>
</dbReference>
<name>A0A9K3EL60_HELAN</name>
<reference evidence="2" key="2">
    <citation type="submission" date="2020-06" db="EMBL/GenBank/DDBJ databases">
        <title>Helianthus annuus Genome sequencing and assembly Release 2.</title>
        <authorList>
            <person name="Gouzy J."/>
            <person name="Langlade N."/>
            <person name="Munos S."/>
        </authorList>
    </citation>
    <scope>NUCLEOTIDE SEQUENCE</scope>
    <source>
        <tissue evidence="2">Leaves</tissue>
    </source>
</reference>
<comment type="caution">
    <text evidence="2">The sequence shown here is derived from an EMBL/GenBank/DDBJ whole genome shotgun (WGS) entry which is preliminary data.</text>
</comment>
<dbReference type="AlphaFoldDB" id="A0A9K3EL60"/>
<evidence type="ECO:0000256" key="1">
    <source>
        <dbReference type="SAM" id="Phobius"/>
    </source>
</evidence>
<accession>A0A9K3EL60</accession>
<keyword evidence="1" id="KW-0812">Transmembrane</keyword>
<organism evidence="2 3">
    <name type="scientific">Helianthus annuus</name>
    <name type="common">Common sunflower</name>
    <dbReference type="NCBI Taxonomy" id="4232"/>
    <lineage>
        <taxon>Eukaryota</taxon>
        <taxon>Viridiplantae</taxon>
        <taxon>Streptophyta</taxon>
        <taxon>Embryophyta</taxon>
        <taxon>Tracheophyta</taxon>
        <taxon>Spermatophyta</taxon>
        <taxon>Magnoliopsida</taxon>
        <taxon>eudicotyledons</taxon>
        <taxon>Gunneridae</taxon>
        <taxon>Pentapetalae</taxon>
        <taxon>asterids</taxon>
        <taxon>campanulids</taxon>
        <taxon>Asterales</taxon>
        <taxon>Asteraceae</taxon>
        <taxon>Asteroideae</taxon>
        <taxon>Heliantheae alliance</taxon>
        <taxon>Heliantheae</taxon>
        <taxon>Helianthus</taxon>
    </lineage>
</organism>
<protein>
    <submittedName>
        <fullName evidence="2">Uncharacterized protein</fullName>
    </submittedName>
</protein>
<sequence length="69" mass="7860">MEWSVIGGLLGLSCMTCLWVTHPFIQMNSCQLVERSNQSSLSFIVVVIDAYKFYVAYTDSSMLRSLYLL</sequence>
<keyword evidence="1" id="KW-0472">Membrane</keyword>
<dbReference type="EMBL" id="MNCJ02000328">
    <property type="protein sequence ID" value="KAF5774786.1"/>
    <property type="molecule type" value="Genomic_DNA"/>
</dbReference>
<dbReference type="Gramene" id="mRNA:HanXRQr2_Chr13g0604601">
    <property type="protein sequence ID" value="mRNA:HanXRQr2_Chr13g0604601"/>
    <property type="gene ID" value="HanXRQr2_Chr13g0604601"/>
</dbReference>
<keyword evidence="3" id="KW-1185">Reference proteome</keyword>
<gene>
    <name evidence="2" type="ORF">HanXRQr2_Chr13g0604601</name>
</gene>
<evidence type="ECO:0000313" key="3">
    <source>
        <dbReference type="Proteomes" id="UP000215914"/>
    </source>
</evidence>
<feature type="transmembrane region" description="Helical" evidence="1">
    <location>
        <begin position="6"/>
        <end position="25"/>
    </location>
</feature>
<keyword evidence="1" id="KW-1133">Transmembrane helix</keyword>
<reference evidence="2" key="1">
    <citation type="journal article" date="2017" name="Nature">
        <title>The sunflower genome provides insights into oil metabolism, flowering and Asterid evolution.</title>
        <authorList>
            <person name="Badouin H."/>
            <person name="Gouzy J."/>
            <person name="Grassa C.J."/>
            <person name="Murat F."/>
            <person name="Staton S.E."/>
            <person name="Cottret L."/>
            <person name="Lelandais-Briere C."/>
            <person name="Owens G.L."/>
            <person name="Carrere S."/>
            <person name="Mayjonade B."/>
            <person name="Legrand L."/>
            <person name="Gill N."/>
            <person name="Kane N.C."/>
            <person name="Bowers J.E."/>
            <person name="Hubner S."/>
            <person name="Bellec A."/>
            <person name="Berard A."/>
            <person name="Berges H."/>
            <person name="Blanchet N."/>
            <person name="Boniface M.C."/>
            <person name="Brunel D."/>
            <person name="Catrice O."/>
            <person name="Chaidir N."/>
            <person name="Claudel C."/>
            <person name="Donnadieu C."/>
            <person name="Faraut T."/>
            <person name="Fievet G."/>
            <person name="Helmstetter N."/>
            <person name="King M."/>
            <person name="Knapp S.J."/>
            <person name="Lai Z."/>
            <person name="Le Paslier M.C."/>
            <person name="Lippi Y."/>
            <person name="Lorenzon L."/>
            <person name="Mandel J.R."/>
            <person name="Marage G."/>
            <person name="Marchand G."/>
            <person name="Marquand E."/>
            <person name="Bret-Mestries E."/>
            <person name="Morien E."/>
            <person name="Nambeesan S."/>
            <person name="Nguyen T."/>
            <person name="Pegot-Espagnet P."/>
            <person name="Pouilly N."/>
            <person name="Raftis F."/>
            <person name="Sallet E."/>
            <person name="Schiex T."/>
            <person name="Thomas J."/>
            <person name="Vandecasteele C."/>
            <person name="Vares D."/>
            <person name="Vear F."/>
            <person name="Vautrin S."/>
            <person name="Crespi M."/>
            <person name="Mangin B."/>
            <person name="Burke J.M."/>
            <person name="Salse J."/>
            <person name="Munos S."/>
            <person name="Vincourt P."/>
            <person name="Rieseberg L.H."/>
            <person name="Langlade N.B."/>
        </authorList>
    </citation>
    <scope>NUCLEOTIDE SEQUENCE</scope>
    <source>
        <tissue evidence="2">Leaves</tissue>
    </source>
</reference>
<feature type="transmembrane region" description="Helical" evidence="1">
    <location>
        <begin position="37"/>
        <end position="57"/>
    </location>
</feature>
<proteinExistence type="predicted"/>